<dbReference type="Gene3D" id="1.10.840.10">
    <property type="entry name" value="Ras guanine-nucleotide exchange factors catalytic domain"/>
    <property type="match status" value="2"/>
</dbReference>
<dbReference type="CDD" id="cd00155">
    <property type="entry name" value="RasGEF"/>
    <property type="match status" value="1"/>
</dbReference>
<feature type="domain" description="Ras-GEF" evidence="4">
    <location>
        <begin position="384"/>
        <end position="630"/>
    </location>
</feature>
<feature type="region of interest" description="Disordered" evidence="3">
    <location>
        <begin position="806"/>
        <end position="832"/>
    </location>
</feature>
<name>A0ABQ8XJ49_9EUKA</name>
<accession>A0ABQ8XJ49</accession>
<evidence type="ECO:0000313" key="7">
    <source>
        <dbReference type="Proteomes" id="UP001150062"/>
    </source>
</evidence>
<comment type="caution">
    <text evidence="6">The sequence shown here is derived from an EMBL/GenBank/DDBJ whole genome shotgun (WGS) entry which is preliminary data.</text>
</comment>
<protein>
    <recommendedName>
        <fullName evidence="8">Ras guanine nucleotide exchange factor</fullName>
    </recommendedName>
</protein>
<feature type="region of interest" description="Disordered" evidence="3">
    <location>
        <begin position="217"/>
        <end position="297"/>
    </location>
</feature>
<feature type="domain" description="Ras-GEF" evidence="4">
    <location>
        <begin position="942"/>
        <end position="1180"/>
    </location>
</feature>
<feature type="region of interest" description="Disordered" evidence="3">
    <location>
        <begin position="1"/>
        <end position="48"/>
    </location>
</feature>
<feature type="domain" description="N-terminal Ras-GEF" evidence="5">
    <location>
        <begin position="83"/>
        <end position="213"/>
    </location>
</feature>
<feature type="compositionally biased region" description="Low complexity" evidence="3">
    <location>
        <begin position="280"/>
        <end position="297"/>
    </location>
</feature>
<gene>
    <name evidence="6" type="ORF">M0813_05269</name>
</gene>
<proteinExistence type="predicted"/>
<dbReference type="Pfam" id="PF00618">
    <property type="entry name" value="RasGEF_N"/>
    <property type="match status" value="2"/>
</dbReference>
<dbReference type="InterPro" id="IPR008937">
    <property type="entry name" value="Ras-like_GEF"/>
</dbReference>
<evidence type="ECO:0000313" key="6">
    <source>
        <dbReference type="EMBL" id="KAJ6232114.1"/>
    </source>
</evidence>
<keyword evidence="1 2" id="KW-0344">Guanine-nucleotide releasing factor</keyword>
<feature type="compositionally biased region" description="Basic and acidic residues" evidence="3">
    <location>
        <begin position="250"/>
        <end position="270"/>
    </location>
</feature>
<evidence type="ECO:0008006" key="8">
    <source>
        <dbReference type="Google" id="ProtNLM"/>
    </source>
</evidence>
<dbReference type="PROSITE" id="PS50212">
    <property type="entry name" value="RASGEF_NTER"/>
    <property type="match status" value="2"/>
</dbReference>
<sequence length="1183" mass="140891">MFHIDHNKVRLSTTRRRRNNRRTNFQNWETKSQKEQKTKRRIPKSNSTHEKSLEQLFSVKDETQTNSLRVINGLTEQFETGTGLVVIRSGSLSELLKRIFDEGLNNIETIQDFFLIYKNFITFDDLFGKLMLSLSQTTKTKTETDQEYLPFKLRPQQIKKLLFLQYWIKYQPEDFTNNLSYVNNTILPFLKKQIKEKNYLLYYSIKKNLNQLKEGVETKKKEKENQSSNKKEIQKEKEKEKEKKKKEKKKEKEKGKGKGKVKEKEKEKTTIKTKNNSQIKNETNQNSNPNNDNNFDFVFNQENENQNKKNSYSSNFKKEFLFEFNQSINPKKKKMFSVDNNNNNNNNNSNNNNNENIKNTIQDHYVPKTYYPSNLNKIQFQTLSEIEVSRQLSLYDLELFQKITLSEFIGLNWSNERKMKNKSENLFIFLKRFDLMRRLIISKILFSKKMKKRAEMIEKWVSIAKLLLQLRNFNSLFIIISALQSEPIVRLDLTWGCINSSVIRDLDKLITLTSSENNYRKYRQMLNNITLPAIPFIQLMLYDISFIEYNENNFITNNSSNGDNKTNNNFKTINFNKFFKIAKVIKIIKVLQKSKYNFRKINKIINFFIDINPPIEKDLITKSKSAVEKKSILKSSKILLPSLVIISHAEGDQNKERKERIEKKEKEKFDENIIKYNIDYTCNSPKLLDTINKSKFLLIDEIEEMNNFINQYQKLNLDHCILENDLTNDDKKVLIAATIDWLVEYFIYEKGDFQEDFHCFMLTYRSYITPLDLFSKFQNYYLKPSRILYKNNNNNQNKKVDINMNKDRNLNNSHNHNRNHNRNDNDNDNDNNKHNYTKFKIYEEKILKKIKFQINKIFYLWIKIYFSDFYSDPDLIIAIQSFINNNMLTDKEMVKPANMLRSVLLKMQNNYLINTKIVNEIKISGNDNLNLLKNNRTFLEIDRNEFVKELTLIEFNLFKKIQPQEFLQQSWTKDNKNNSSPNLVILTDYFNTISSWVTFEILKYDKLKVRIQVLKKMLLILLECKKVNNFMAVQEIIAGLNNAAIYRLKRTWGSIPKKLLDDWQEVNSLMSNDNSYRLIRLELKKIVPPALPYIGMYLTDLVFVDNGNPDYISTTDGRIKLINFDKMRKTALIIREIKQFQQTPYFFNSNDYVQKYILKCSSFVYDVEELYNLSLKVEPREVK</sequence>
<dbReference type="InterPro" id="IPR023578">
    <property type="entry name" value="Ras_GEF_dom_sf"/>
</dbReference>
<organism evidence="6 7">
    <name type="scientific">Anaeramoeba flamelloides</name>
    <dbReference type="NCBI Taxonomy" id="1746091"/>
    <lineage>
        <taxon>Eukaryota</taxon>
        <taxon>Metamonada</taxon>
        <taxon>Anaeramoebidae</taxon>
        <taxon>Anaeramoeba</taxon>
    </lineage>
</organism>
<reference evidence="6" key="1">
    <citation type="submission" date="2022-08" db="EMBL/GenBank/DDBJ databases">
        <title>Novel sulfate-reducing endosymbionts in the free-living metamonad Anaeramoeba.</title>
        <authorList>
            <person name="Jerlstrom-Hultqvist J."/>
            <person name="Cepicka I."/>
            <person name="Gallot-Lavallee L."/>
            <person name="Salas-Leiva D."/>
            <person name="Curtis B.A."/>
            <person name="Zahonova K."/>
            <person name="Pipaliya S."/>
            <person name="Dacks J."/>
            <person name="Roger A.J."/>
        </authorList>
    </citation>
    <scope>NUCLEOTIDE SEQUENCE</scope>
    <source>
        <strain evidence="6">Schooner1</strain>
    </source>
</reference>
<feature type="compositionally biased region" description="Basic and acidic residues" evidence="3">
    <location>
        <begin position="217"/>
        <end position="241"/>
    </location>
</feature>
<evidence type="ECO:0000259" key="4">
    <source>
        <dbReference type="PROSITE" id="PS50009"/>
    </source>
</evidence>
<dbReference type="InterPro" id="IPR001895">
    <property type="entry name" value="RASGEF_cat_dom"/>
</dbReference>
<evidence type="ECO:0000256" key="3">
    <source>
        <dbReference type="SAM" id="MobiDB-lite"/>
    </source>
</evidence>
<feature type="compositionally biased region" description="Basic and acidic residues" evidence="3">
    <location>
        <begin position="821"/>
        <end position="832"/>
    </location>
</feature>
<dbReference type="Pfam" id="PF00617">
    <property type="entry name" value="RasGEF"/>
    <property type="match status" value="2"/>
</dbReference>
<dbReference type="Proteomes" id="UP001150062">
    <property type="component" value="Unassembled WGS sequence"/>
</dbReference>
<dbReference type="PANTHER" id="PTHR23113:SF370">
    <property type="entry name" value="RAS GUANINE NUCLEOTIDE EXCHANGE FACTOR P"/>
    <property type="match status" value="1"/>
</dbReference>
<dbReference type="Gene3D" id="1.20.870.10">
    <property type="entry name" value="Son of sevenless (SoS) protein Chain: S domain 1"/>
    <property type="match status" value="2"/>
</dbReference>
<evidence type="ECO:0000256" key="1">
    <source>
        <dbReference type="ARBA" id="ARBA00022658"/>
    </source>
</evidence>
<keyword evidence="7" id="KW-1185">Reference proteome</keyword>
<dbReference type="InterPro" id="IPR000651">
    <property type="entry name" value="Ras-like_Gua-exchang_fac_N"/>
</dbReference>
<dbReference type="EMBL" id="JAOAOG010000295">
    <property type="protein sequence ID" value="KAJ6232114.1"/>
    <property type="molecule type" value="Genomic_DNA"/>
</dbReference>
<evidence type="ECO:0000259" key="5">
    <source>
        <dbReference type="PROSITE" id="PS50212"/>
    </source>
</evidence>
<dbReference type="InterPro" id="IPR036964">
    <property type="entry name" value="RASGEF_cat_dom_sf"/>
</dbReference>
<evidence type="ECO:0000256" key="2">
    <source>
        <dbReference type="PROSITE-ProRule" id="PRU00168"/>
    </source>
</evidence>
<dbReference type="PROSITE" id="PS50009">
    <property type="entry name" value="RASGEF_CAT"/>
    <property type="match status" value="2"/>
</dbReference>
<dbReference type="PANTHER" id="PTHR23113">
    <property type="entry name" value="GUANINE NUCLEOTIDE EXCHANGE FACTOR"/>
    <property type="match status" value="1"/>
</dbReference>
<dbReference type="SMART" id="SM00147">
    <property type="entry name" value="RasGEF"/>
    <property type="match status" value="2"/>
</dbReference>
<feature type="domain" description="N-terminal Ras-GEF" evidence="5">
    <location>
        <begin position="730"/>
        <end position="908"/>
    </location>
</feature>
<dbReference type="SUPFAM" id="SSF48366">
    <property type="entry name" value="Ras GEF"/>
    <property type="match status" value="2"/>
</dbReference>